<feature type="region of interest" description="Disordered" evidence="1">
    <location>
        <begin position="1"/>
        <end position="29"/>
    </location>
</feature>
<feature type="compositionally biased region" description="Gly residues" evidence="1">
    <location>
        <begin position="58"/>
        <end position="70"/>
    </location>
</feature>
<feature type="compositionally biased region" description="Low complexity" evidence="1">
    <location>
        <begin position="174"/>
        <end position="191"/>
    </location>
</feature>
<reference evidence="5" key="1">
    <citation type="journal article" date="2011" name="Genome Res.">
        <title>Phylogeny-wide analysis of social amoeba genomes highlights ancient origins for complex intercellular communication.</title>
        <authorList>
            <person name="Heidel A.J."/>
            <person name="Lawal H.M."/>
            <person name="Felder M."/>
            <person name="Schilde C."/>
            <person name="Helps N.R."/>
            <person name="Tunggal B."/>
            <person name="Rivero F."/>
            <person name="John U."/>
            <person name="Schleicher M."/>
            <person name="Eichinger L."/>
            <person name="Platzer M."/>
            <person name="Noegel A.A."/>
            <person name="Schaap P."/>
            <person name="Gloeckner G."/>
        </authorList>
    </citation>
    <scope>NUCLEOTIDE SEQUENCE [LARGE SCALE GENOMIC DNA]</scope>
    <source>
        <strain evidence="5">SH3</strain>
    </source>
</reference>
<dbReference type="PANTHER" id="PTHR12673">
    <property type="entry name" value="FACIOGENITAL DYSPLASIA PROTEIN"/>
    <property type="match status" value="1"/>
</dbReference>
<feature type="domain" description="PH" evidence="2">
    <location>
        <begin position="659"/>
        <end position="762"/>
    </location>
</feature>
<dbReference type="KEGG" id="dfa:DFA_04051"/>
<dbReference type="GeneID" id="14870510"/>
<keyword evidence="5" id="KW-1185">Reference proteome</keyword>
<dbReference type="InterPro" id="IPR051092">
    <property type="entry name" value="FYVE_RhoGEF_PH"/>
</dbReference>
<feature type="compositionally biased region" description="Low complexity" evidence="1">
    <location>
        <begin position="81"/>
        <end position="92"/>
    </location>
</feature>
<sequence length="1046" mass="113712">MNAEIEESKRKTAPPSVLLPQGGDQQQPRVIGVAPLRTSHILKPGTVPTTSGLVSASGGVGVGGNVGGGSAQIKTTPPKRVASVSVSASASSENLLHHDHNQGQQQQPSPSPSPSIVNSKSTSSGNLASLPLKPPAKTPPKTAPRSSTSMSNLNVHSHIGGDSSPNNSSPTRISMSPNTSSNSLLSPDTSSVISKRLSDDGSDSNSTLGDSSFIEDGTLIENKEEDSDDETDEEEEELHENFLKELGLGNKERINDLKEQEKKELELLAGGNRFRVTRCFVMAPTNNPAPPTSNHHHHPVGGAPPNTGNRPPLSSSPNAGGGGSPSQQIRKSVLNNNANQQQQHPNGPSAAVIAAFGGGQNGGVGAPGQPKLNRQTIFNPRFSIYRPGPTSAHAPPKKPLPPPPSRKLPPTPKTYTKEQEQAAIKIQKCYRRYKQMIPFRKLKILYRYRWNIVQEIYNTERTYLNTLGQLSAHFIDPLRKSDIVSQDDVKFIFGGLDSIIAINTQLMFDVENILKSWTPYSILGKCFCTLGVYLKAYTDYVKNFDFSLQRIEACSKDIKFTSFIKQAEEKTVPRSRLESLLITPVQRIPRYVLLLQDLLKHTESSHPDFTHISEGLDIIKKVAISINDTKRRADNSLKVIEVQNKLVGKFPNLVVADRRYVHEGYVSQLGHSKEKTKKLYIFLFNDIMIFSKPSSNKLFSKAKFKFVKIEDLFPSPKIVDIPSNPMYQSCIEIELRSSTFTLQTENEDSKKIWFDHFTKVFGDINNQYDISDKLEKRAVERAGQAKTYIDNYFANIKVKGRAVRGATIRSNPNEAIAGEEDKQMEIGVAGGAGQLEQASGNGGSSGVGVGASGSESPLSQSQQQIQRQASGGNGGPNAGLLTRQQTFHNMTLLQREERLKGMAEETSQLKMEHMRMESTPSPPNGSPSTTDKYGTVRASNGSTMGRATLSKADLESVIANNDGTSSLQEKKPKSGPPSLNKIFSSINLNKSSSSSSDSDKKGTTKPPIGKPPAGAPLFPTMSKQVSSLNVSLNAEIANSISKRPNV</sequence>
<feature type="compositionally biased region" description="Low complexity" evidence="1">
    <location>
        <begin position="852"/>
        <end position="870"/>
    </location>
</feature>
<dbReference type="SMART" id="SM00233">
    <property type="entry name" value="PH"/>
    <property type="match status" value="1"/>
</dbReference>
<dbReference type="PROSITE" id="PS50010">
    <property type="entry name" value="DH_2"/>
    <property type="match status" value="1"/>
</dbReference>
<feature type="region of interest" description="Disordered" evidence="1">
    <location>
        <begin position="912"/>
        <end position="1021"/>
    </location>
</feature>
<dbReference type="Proteomes" id="UP000007797">
    <property type="component" value="Unassembled WGS sequence"/>
</dbReference>
<evidence type="ECO:0000259" key="3">
    <source>
        <dbReference type="PROSITE" id="PS50010"/>
    </source>
</evidence>
<name>F4Q156_CACFS</name>
<dbReference type="SUPFAM" id="SSF50729">
    <property type="entry name" value="PH domain-like"/>
    <property type="match status" value="1"/>
</dbReference>
<dbReference type="OrthoDB" id="20365at2759"/>
<dbReference type="InterPro" id="IPR001849">
    <property type="entry name" value="PH_domain"/>
</dbReference>
<dbReference type="Gene3D" id="1.20.900.10">
    <property type="entry name" value="Dbl homology (DH) domain"/>
    <property type="match status" value="1"/>
</dbReference>
<feature type="compositionally biased region" description="Polar residues" evidence="1">
    <location>
        <begin position="958"/>
        <end position="967"/>
    </location>
</feature>
<feature type="compositionally biased region" description="Pro residues" evidence="1">
    <location>
        <begin position="132"/>
        <end position="142"/>
    </location>
</feature>
<dbReference type="InterPro" id="IPR011993">
    <property type="entry name" value="PH-like_dom_sf"/>
</dbReference>
<dbReference type="GO" id="GO:0005737">
    <property type="term" value="C:cytoplasm"/>
    <property type="evidence" value="ECO:0007669"/>
    <property type="project" value="TreeGrafter"/>
</dbReference>
<dbReference type="InterPro" id="IPR000219">
    <property type="entry name" value="DH_dom"/>
</dbReference>
<dbReference type="Pfam" id="PF00169">
    <property type="entry name" value="PH"/>
    <property type="match status" value="1"/>
</dbReference>
<dbReference type="EMBL" id="GL883018">
    <property type="protein sequence ID" value="EGG18557.1"/>
    <property type="molecule type" value="Genomic_DNA"/>
</dbReference>
<dbReference type="STRING" id="1054147.F4Q156"/>
<dbReference type="Pfam" id="PF00621">
    <property type="entry name" value="RhoGEF"/>
    <property type="match status" value="1"/>
</dbReference>
<dbReference type="OMA" id="FRVTRCF"/>
<evidence type="ECO:0000259" key="2">
    <source>
        <dbReference type="PROSITE" id="PS50003"/>
    </source>
</evidence>
<feature type="region of interest" description="Disordered" evidence="1">
    <location>
        <begin position="833"/>
        <end position="881"/>
    </location>
</feature>
<feature type="region of interest" description="Disordered" evidence="1">
    <location>
        <begin position="43"/>
        <end position="251"/>
    </location>
</feature>
<dbReference type="RefSeq" id="XP_004366461.1">
    <property type="nucleotide sequence ID" value="XM_004366404.1"/>
</dbReference>
<evidence type="ECO:0000313" key="4">
    <source>
        <dbReference type="EMBL" id="EGG18557.1"/>
    </source>
</evidence>
<accession>F4Q156</accession>
<dbReference type="SMART" id="SM00325">
    <property type="entry name" value="RhoGEF"/>
    <property type="match status" value="1"/>
</dbReference>
<dbReference type="PROSITE" id="PS00741">
    <property type="entry name" value="DH_1"/>
    <property type="match status" value="1"/>
</dbReference>
<feature type="domain" description="DH" evidence="3">
    <location>
        <begin position="448"/>
        <end position="629"/>
    </location>
</feature>
<organism evidence="4 5">
    <name type="scientific">Cavenderia fasciculata</name>
    <name type="common">Slime mold</name>
    <name type="synonym">Dictyostelium fasciculatum</name>
    <dbReference type="NCBI Taxonomy" id="261658"/>
    <lineage>
        <taxon>Eukaryota</taxon>
        <taxon>Amoebozoa</taxon>
        <taxon>Evosea</taxon>
        <taxon>Eumycetozoa</taxon>
        <taxon>Dictyostelia</taxon>
        <taxon>Acytosteliales</taxon>
        <taxon>Cavenderiaceae</taxon>
        <taxon>Cavenderia</taxon>
    </lineage>
</organism>
<dbReference type="AlphaFoldDB" id="F4Q156"/>
<feature type="region of interest" description="Disordered" evidence="1">
    <location>
        <begin position="285"/>
        <end position="329"/>
    </location>
</feature>
<protein>
    <submittedName>
        <fullName evidence="4">Pleckstrin domain-containing protein</fullName>
    </submittedName>
</protein>
<dbReference type="CDD" id="cd00160">
    <property type="entry name" value="RhoGEF"/>
    <property type="match status" value="1"/>
</dbReference>
<evidence type="ECO:0000313" key="5">
    <source>
        <dbReference type="Proteomes" id="UP000007797"/>
    </source>
</evidence>
<feature type="compositionally biased region" description="Gly residues" evidence="1">
    <location>
        <begin position="840"/>
        <end position="851"/>
    </location>
</feature>
<dbReference type="PROSITE" id="PS50003">
    <property type="entry name" value="PH_DOMAIN"/>
    <property type="match status" value="1"/>
</dbReference>
<feature type="compositionally biased region" description="Pro residues" evidence="1">
    <location>
        <begin position="397"/>
        <end position="412"/>
    </location>
</feature>
<feature type="compositionally biased region" description="Low complexity" evidence="1">
    <location>
        <begin position="981"/>
        <end position="996"/>
    </location>
</feature>
<feature type="compositionally biased region" description="Polar residues" evidence="1">
    <location>
        <begin position="116"/>
        <end position="127"/>
    </location>
</feature>
<dbReference type="PANTHER" id="PTHR12673:SF152">
    <property type="entry name" value="PLECKSTRIN DOMAIN-CONTAINING PROTEIN"/>
    <property type="match status" value="1"/>
</dbReference>
<dbReference type="GO" id="GO:0035556">
    <property type="term" value="P:intracellular signal transduction"/>
    <property type="evidence" value="ECO:0007669"/>
    <property type="project" value="InterPro"/>
</dbReference>
<dbReference type="SUPFAM" id="SSF48065">
    <property type="entry name" value="DBL homology domain (DH-domain)"/>
    <property type="match status" value="1"/>
</dbReference>
<proteinExistence type="predicted"/>
<feature type="region of interest" description="Disordered" evidence="1">
    <location>
        <begin position="381"/>
        <end position="418"/>
    </location>
</feature>
<feature type="compositionally biased region" description="Acidic residues" evidence="1">
    <location>
        <begin position="223"/>
        <end position="238"/>
    </location>
</feature>
<dbReference type="GO" id="GO:0005085">
    <property type="term" value="F:guanyl-nucleotide exchange factor activity"/>
    <property type="evidence" value="ECO:0007669"/>
    <property type="project" value="InterPro"/>
</dbReference>
<dbReference type="InterPro" id="IPR035899">
    <property type="entry name" value="DBL_dom_sf"/>
</dbReference>
<dbReference type="Gene3D" id="2.30.29.30">
    <property type="entry name" value="Pleckstrin-homology domain (PH domain)/Phosphotyrosine-binding domain (PTB)"/>
    <property type="match status" value="1"/>
</dbReference>
<evidence type="ECO:0000256" key="1">
    <source>
        <dbReference type="SAM" id="MobiDB-lite"/>
    </source>
</evidence>
<feature type="compositionally biased region" description="Polar residues" evidence="1">
    <location>
        <begin position="163"/>
        <end position="173"/>
    </location>
</feature>
<feature type="compositionally biased region" description="Basic and acidic residues" evidence="1">
    <location>
        <begin position="1"/>
        <end position="10"/>
    </location>
</feature>
<gene>
    <name evidence="4" type="primary">gxcS</name>
    <name evidence="4" type="ORF">DFA_04051</name>
</gene>
<feature type="compositionally biased region" description="Polar residues" evidence="1">
    <location>
        <begin position="145"/>
        <end position="155"/>
    </location>
</feature>
<dbReference type="InterPro" id="IPR001331">
    <property type="entry name" value="GDS_CDC24_CS"/>
</dbReference>